<dbReference type="CDD" id="cd05826">
    <property type="entry name" value="Sortase_B"/>
    <property type="match status" value="1"/>
</dbReference>
<reference evidence="3" key="1">
    <citation type="submission" date="2018-02" db="EMBL/GenBank/DDBJ databases">
        <authorList>
            <person name="Kim S.-K."/>
            <person name="Jung H.-I."/>
            <person name="Lee S.-W."/>
        </authorList>
    </citation>
    <scope>NUCLEOTIDE SEQUENCE</scope>
    <source>
        <strain evidence="3">SK3146</strain>
    </source>
</reference>
<dbReference type="NCBIfam" id="TIGR03064">
    <property type="entry name" value="sortase_srtB"/>
    <property type="match status" value="1"/>
</dbReference>
<evidence type="ECO:0000313" key="3">
    <source>
        <dbReference type="EMBL" id="UQZ85031.1"/>
    </source>
</evidence>
<keyword evidence="1" id="KW-0378">Hydrolase</keyword>
<evidence type="ECO:0000256" key="1">
    <source>
        <dbReference type="ARBA" id="ARBA00022801"/>
    </source>
</evidence>
<dbReference type="InterPro" id="IPR023365">
    <property type="entry name" value="Sortase_dom-sf"/>
</dbReference>
<dbReference type="Proteomes" id="UP001057134">
    <property type="component" value="Chromosome"/>
</dbReference>
<keyword evidence="2" id="KW-0472">Membrane</keyword>
<reference evidence="3" key="2">
    <citation type="journal article" date="2021" name="J Anim Sci Technol">
        <title>Complete genome sequence of Paenibacillus konkukensis sp. nov. SK3146 as a potential probiotic strain.</title>
        <authorList>
            <person name="Jung H.I."/>
            <person name="Park S."/>
            <person name="Niu K.M."/>
            <person name="Lee S.W."/>
            <person name="Kothari D."/>
            <person name="Yi K.J."/>
            <person name="Kim S.K."/>
        </authorList>
    </citation>
    <scope>NUCLEOTIDE SEQUENCE</scope>
    <source>
        <strain evidence="3">SK3146</strain>
    </source>
</reference>
<evidence type="ECO:0000256" key="2">
    <source>
        <dbReference type="SAM" id="Phobius"/>
    </source>
</evidence>
<keyword evidence="2" id="KW-0812">Transmembrane</keyword>
<sequence>MREGEPMQDEGRIGLRRRVKDRSLQALTFLSAAALVYGIVELAAAGNGYHHARQVMAEARQVYAENSAVEKAPSSEAPPRFQGLLAWNPDVAGWLKIDDTFIDYPIVRGRDNEFYLSHNLKREPEKAGSIFMDYRNGAPGERRNTILYGHRMKDGSMFGQLKEYLQREFLEEHRTFSYETLTDRYEAEVFSVYYTKTEFNYIQTSFESDEQYERFLQEIRSRSLYRTDTEVTAEDMIITLSTCDYTLDPEEGRLAVHAKLVRSQNGLRNDPR</sequence>
<feature type="transmembrane region" description="Helical" evidence="2">
    <location>
        <begin position="26"/>
        <end position="46"/>
    </location>
</feature>
<keyword evidence="2" id="KW-1133">Transmembrane helix</keyword>
<gene>
    <name evidence="3" type="ORF">SK3146_04314</name>
</gene>
<dbReference type="Pfam" id="PF04203">
    <property type="entry name" value="Sortase"/>
    <property type="match status" value="1"/>
</dbReference>
<dbReference type="InterPro" id="IPR009835">
    <property type="entry name" value="SrtB"/>
</dbReference>
<dbReference type="EMBL" id="CP027059">
    <property type="protein sequence ID" value="UQZ85031.1"/>
    <property type="molecule type" value="Genomic_DNA"/>
</dbReference>
<protein>
    <submittedName>
        <fullName evidence="3">Sortase family protein</fullName>
    </submittedName>
</protein>
<keyword evidence="4" id="KW-1185">Reference proteome</keyword>
<dbReference type="Gene3D" id="2.40.260.10">
    <property type="entry name" value="Sortase"/>
    <property type="match status" value="1"/>
</dbReference>
<organism evidence="3 4">
    <name type="scientific">Paenibacillus konkukensis</name>
    <dbReference type="NCBI Taxonomy" id="2020716"/>
    <lineage>
        <taxon>Bacteria</taxon>
        <taxon>Bacillati</taxon>
        <taxon>Bacillota</taxon>
        <taxon>Bacilli</taxon>
        <taxon>Bacillales</taxon>
        <taxon>Paenibacillaceae</taxon>
        <taxon>Paenibacillus</taxon>
    </lineage>
</organism>
<accession>A0ABY4RTU5</accession>
<proteinExistence type="predicted"/>
<evidence type="ECO:0000313" key="4">
    <source>
        <dbReference type="Proteomes" id="UP001057134"/>
    </source>
</evidence>
<name>A0ABY4RTU5_9BACL</name>
<dbReference type="InterPro" id="IPR005754">
    <property type="entry name" value="Sortase"/>
</dbReference>
<dbReference type="SUPFAM" id="SSF63817">
    <property type="entry name" value="Sortase"/>
    <property type="match status" value="1"/>
</dbReference>